<feature type="transmembrane region" description="Helical" evidence="1">
    <location>
        <begin position="20"/>
        <end position="39"/>
    </location>
</feature>
<keyword evidence="1" id="KW-1133">Transmembrane helix</keyword>
<evidence type="ECO:0000313" key="2">
    <source>
        <dbReference type="EMBL" id="MEF7613370.1"/>
    </source>
</evidence>
<keyword evidence="3" id="KW-1185">Reference proteome</keyword>
<comment type="caution">
    <text evidence="2">The sequence shown here is derived from an EMBL/GenBank/DDBJ whole genome shotgun (WGS) entry which is preliminary data.</text>
</comment>
<keyword evidence="1" id="KW-0812">Transmembrane</keyword>
<gene>
    <name evidence="2" type="ORF">V4F39_05550</name>
</gene>
<dbReference type="EMBL" id="JAZIBG010000017">
    <property type="protein sequence ID" value="MEF7613370.1"/>
    <property type="molecule type" value="Genomic_DNA"/>
</dbReference>
<evidence type="ECO:0000256" key="1">
    <source>
        <dbReference type="SAM" id="Phobius"/>
    </source>
</evidence>
<proteinExistence type="predicted"/>
<organism evidence="2 3">
    <name type="scientific">Aquincola agrisoli</name>
    <dbReference type="NCBI Taxonomy" id="3119538"/>
    <lineage>
        <taxon>Bacteria</taxon>
        <taxon>Pseudomonadati</taxon>
        <taxon>Pseudomonadota</taxon>
        <taxon>Betaproteobacteria</taxon>
        <taxon>Burkholderiales</taxon>
        <taxon>Sphaerotilaceae</taxon>
        <taxon>Aquincola</taxon>
    </lineage>
</organism>
<protein>
    <submittedName>
        <fullName evidence="2">Uncharacterized protein</fullName>
    </submittedName>
</protein>
<dbReference type="AlphaFoldDB" id="A0AAW9QE77"/>
<keyword evidence="1" id="KW-0472">Membrane</keyword>
<name>A0AAW9QE77_9BURK</name>
<evidence type="ECO:0000313" key="3">
    <source>
        <dbReference type="Proteomes" id="UP001336250"/>
    </source>
</evidence>
<sequence length="40" mass="4111">MNDPRRHLPPAPQGRVPNWVILALAGAAVALALGARAVIG</sequence>
<reference evidence="2 3" key="1">
    <citation type="submission" date="2024-02" db="EMBL/GenBank/DDBJ databases">
        <title>Genome sequence of Aquincola sp. MAHUQ-54.</title>
        <authorList>
            <person name="Huq M.A."/>
        </authorList>
    </citation>
    <scope>NUCLEOTIDE SEQUENCE [LARGE SCALE GENOMIC DNA]</scope>
    <source>
        <strain evidence="2 3">MAHUQ-54</strain>
    </source>
</reference>
<dbReference type="Proteomes" id="UP001336250">
    <property type="component" value="Unassembled WGS sequence"/>
</dbReference>
<accession>A0AAW9QE77</accession>
<dbReference type="RefSeq" id="WP_332288310.1">
    <property type="nucleotide sequence ID" value="NZ_JAZIBG010000017.1"/>
</dbReference>